<evidence type="ECO:0000256" key="8">
    <source>
        <dbReference type="ARBA" id="ARBA00023242"/>
    </source>
</evidence>
<keyword evidence="6" id="KW-0963">Cytoplasm</keyword>
<name>A0A0B2ULR2_9MICR</name>
<evidence type="ECO:0000256" key="3">
    <source>
        <dbReference type="ARBA" id="ARBA00005043"/>
    </source>
</evidence>
<dbReference type="EMBL" id="JOKQ01000004">
    <property type="protein sequence ID" value="KHN69930.1"/>
    <property type="molecule type" value="Genomic_DNA"/>
</dbReference>
<dbReference type="Gene3D" id="3.40.50.300">
    <property type="entry name" value="P-loop containing nucleotide triphosphate hydrolases"/>
    <property type="match status" value="1"/>
</dbReference>
<keyword evidence="7" id="KW-0819">tRNA processing</keyword>
<dbReference type="RefSeq" id="XP_014563972.1">
    <property type="nucleotide sequence ID" value="XM_014708486.1"/>
</dbReference>
<dbReference type="VEuPathDB" id="MicrosporidiaDB:M896_041270"/>
<comment type="subcellular location">
    <subcellularLocation>
        <location evidence="2">Cytoplasm</location>
    </subcellularLocation>
    <subcellularLocation>
        <location evidence="1">Nucleus</location>
    </subcellularLocation>
</comment>
<dbReference type="GO" id="GO:0008023">
    <property type="term" value="C:transcription elongation factor complex"/>
    <property type="evidence" value="ECO:0007669"/>
    <property type="project" value="TreeGrafter"/>
</dbReference>
<dbReference type="GO" id="GO:0005737">
    <property type="term" value="C:cytoplasm"/>
    <property type="evidence" value="ECO:0007669"/>
    <property type="project" value="UniProtKB-SubCell"/>
</dbReference>
<dbReference type="InParanoid" id="A0A0B2ULR2"/>
<dbReference type="PANTHER" id="PTHR12896:SF1">
    <property type="entry name" value="ELONGATOR COMPLEX PROTEIN 4"/>
    <property type="match status" value="1"/>
</dbReference>
<accession>A0A0B2ULR2</accession>
<evidence type="ECO:0000256" key="5">
    <source>
        <dbReference type="ARBA" id="ARBA00020265"/>
    </source>
</evidence>
<reference evidence="9 10" key="1">
    <citation type="journal article" date="2014" name="MBio">
        <title>The Ordospora colligata genome; evolution of extreme reduction in microsporidia and host-to-parasite horizontal gene transfer.</title>
        <authorList>
            <person name="Pombert J.-F."/>
            <person name="Haag K.L."/>
            <person name="Beidas S."/>
            <person name="Ebert D."/>
            <person name="Keeling P.J."/>
        </authorList>
    </citation>
    <scope>NUCLEOTIDE SEQUENCE [LARGE SCALE GENOMIC DNA]</scope>
    <source>
        <strain evidence="9 10">OC4</strain>
    </source>
</reference>
<organism evidence="9 10">
    <name type="scientific">Ordospora colligata OC4</name>
    <dbReference type="NCBI Taxonomy" id="1354746"/>
    <lineage>
        <taxon>Eukaryota</taxon>
        <taxon>Fungi</taxon>
        <taxon>Fungi incertae sedis</taxon>
        <taxon>Microsporidia</taxon>
        <taxon>Ordosporidae</taxon>
        <taxon>Ordospora</taxon>
    </lineage>
</organism>
<comment type="pathway">
    <text evidence="3">tRNA modification; 5-methoxycarbonylmethyl-2-thiouridine-tRNA biosynthesis.</text>
</comment>
<dbReference type="GO" id="GO:0002098">
    <property type="term" value="P:tRNA wobble uridine modification"/>
    <property type="evidence" value="ECO:0007669"/>
    <property type="project" value="InterPro"/>
</dbReference>
<evidence type="ECO:0000256" key="1">
    <source>
        <dbReference type="ARBA" id="ARBA00004123"/>
    </source>
</evidence>
<dbReference type="UniPathway" id="UPA00988"/>
<evidence type="ECO:0000313" key="9">
    <source>
        <dbReference type="EMBL" id="KHN69930.1"/>
    </source>
</evidence>
<gene>
    <name evidence="9" type="ORF">M896_041270</name>
</gene>
<protein>
    <recommendedName>
        <fullName evidence="5">Elongator complex protein 4</fullName>
    </recommendedName>
</protein>
<dbReference type="InterPro" id="IPR027417">
    <property type="entry name" value="P-loop_NTPase"/>
</dbReference>
<evidence type="ECO:0000313" key="10">
    <source>
        <dbReference type="Proteomes" id="UP000031056"/>
    </source>
</evidence>
<dbReference type="GeneID" id="26261565"/>
<keyword evidence="8" id="KW-0539">Nucleus</keyword>
<dbReference type="PANTHER" id="PTHR12896">
    <property type="entry name" value="PAX6 NEIGHBOR PROTEIN PAXNEB"/>
    <property type="match status" value="1"/>
</dbReference>
<dbReference type="HOGENOM" id="CLU_997565_0_0_1"/>
<dbReference type="Proteomes" id="UP000031056">
    <property type="component" value="Unassembled WGS sequence"/>
</dbReference>
<evidence type="ECO:0000256" key="2">
    <source>
        <dbReference type="ARBA" id="ARBA00004496"/>
    </source>
</evidence>
<comment type="similarity">
    <text evidence="4">Belongs to the ELP4 family.</text>
</comment>
<dbReference type="AlphaFoldDB" id="A0A0B2ULR2"/>
<keyword evidence="10" id="KW-1185">Reference proteome</keyword>
<evidence type="ECO:0000256" key="7">
    <source>
        <dbReference type="ARBA" id="ARBA00022694"/>
    </source>
</evidence>
<evidence type="ECO:0000256" key="6">
    <source>
        <dbReference type="ARBA" id="ARBA00022490"/>
    </source>
</evidence>
<dbReference type="Pfam" id="PF05625">
    <property type="entry name" value="PAXNEB"/>
    <property type="match status" value="2"/>
</dbReference>
<dbReference type="OrthoDB" id="289162at2759"/>
<proteinExistence type="inferred from homology"/>
<sequence length="281" mass="31801">MASFVRSARHGSAVEKISSGIEGLNQVLGEYASRGLMMMIVEDENSSAHSVMLRIFLSEGVAANEEILAVSKEEDEMWIYNTGMCADNVSVDKMVIAWRYSGVPSRECRSQFNLSSKRRIDGKDNVLCKKDATLEEILRIAESKEKLRIVIFSLMSPLWMCDGYKSKDTIEFMHRLKKCVRINKHVCIVSVPVFLCPEMNLLPFFDVVAEEDSNIFSGFCPNYNVILTFTKMKGYGCLYTNTLESLKYGVKIRKSGICVESIDIPPEDGEVQDMQCSKREF</sequence>
<dbReference type="InterPro" id="IPR008728">
    <property type="entry name" value="Elongator_complex_protein_4"/>
</dbReference>
<dbReference type="GO" id="GO:0033588">
    <property type="term" value="C:elongator holoenzyme complex"/>
    <property type="evidence" value="ECO:0007669"/>
    <property type="project" value="InterPro"/>
</dbReference>
<evidence type="ECO:0000256" key="4">
    <source>
        <dbReference type="ARBA" id="ARBA00007573"/>
    </source>
</evidence>
<dbReference type="STRING" id="1354746.A0A0B2ULR2"/>
<comment type="caution">
    <text evidence="9">The sequence shown here is derived from an EMBL/GenBank/DDBJ whole genome shotgun (WGS) entry which is preliminary data.</text>
</comment>